<dbReference type="EC" id="2.4.-.-" evidence="2"/>
<proteinExistence type="predicted"/>
<gene>
    <name evidence="2" type="ORF">ACFPOF_29085</name>
</gene>
<dbReference type="GO" id="GO:0016757">
    <property type="term" value="F:glycosyltransferase activity"/>
    <property type="evidence" value="ECO:0007669"/>
    <property type="project" value="UniProtKB-KW"/>
</dbReference>
<dbReference type="Gene3D" id="3.40.50.2000">
    <property type="entry name" value="Glycogen Phosphorylase B"/>
    <property type="match status" value="2"/>
</dbReference>
<reference evidence="3" key="1">
    <citation type="journal article" date="2019" name="Int. J. Syst. Evol. Microbiol.">
        <title>The Global Catalogue of Microorganisms (GCM) 10K type strain sequencing project: providing services to taxonomists for standard genome sequencing and annotation.</title>
        <authorList>
            <consortium name="The Broad Institute Genomics Platform"/>
            <consortium name="The Broad Institute Genome Sequencing Center for Infectious Disease"/>
            <person name="Wu L."/>
            <person name="Ma J."/>
        </authorList>
    </citation>
    <scope>NUCLEOTIDE SEQUENCE [LARGE SCALE GENOMIC DNA]</scope>
    <source>
        <strain evidence="3">CGMCC 1.18575</strain>
    </source>
</reference>
<evidence type="ECO:0000259" key="1">
    <source>
        <dbReference type="Pfam" id="PF00534"/>
    </source>
</evidence>
<dbReference type="Pfam" id="PF00534">
    <property type="entry name" value="Glycos_transf_1"/>
    <property type="match status" value="1"/>
</dbReference>
<dbReference type="RefSeq" id="WP_378138895.1">
    <property type="nucleotide sequence ID" value="NZ_JBHSMI010000062.1"/>
</dbReference>
<evidence type="ECO:0000313" key="3">
    <source>
        <dbReference type="Proteomes" id="UP001596113"/>
    </source>
</evidence>
<dbReference type="Proteomes" id="UP001596113">
    <property type="component" value="Unassembled WGS sequence"/>
</dbReference>
<evidence type="ECO:0000313" key="2">
    <source>
        <dbReference type="EMBL" id="MFC5406799.1"/>
    </source>
</evidence>
<dbReference type="PANTHER" id="PTHR12526">
    <property type="entry name" value="GLYCOSYLTRANSFERASE"/>
    <property type="match status" value="1"/>
</dbReference>
<keyword evidence="2" id="KW-0808">Transferase</keyword>
<sequence>MKKKLLFVIPSLTSGGGERSLVNLLSHIEYDSYEVDLFLFSHEGLFMEYLPPEVRVLPVPESYRLFANSIGKAVGQLALRLQFSLAFSRILYSLRHRFSGNTSTREQYNWKYLSRAVPELSGKYDAAIGFLEKTSTYLVVDKVDAQKKVGWIHIDYDKMGMDPAFDRSYFDQLDRIVTVSEECAAILHRQFPEHGHKVDVMYNIVSPKIIRGLADKTSTDVFDRSEGEKVILSIGRLHPQKSFDIAIDACRRLIDRGYNVQWNIIGEGDEREKLTRLIQEKGLEGKFKLLGLRANPYPYVRQADIYAQTSQFEGKSIAIDEAKILAKPIVVTRFSTAQDQIEHGAEGLIMDMNGEDVANGIERLLQDEKLRDRFSERLSTLKLGTEDEIDKLYEMLE</sequence>
<accession>A0ABW0I0G3</accession>
<feature type="domain" description="Glycosyl transferase family 1" evidence="1">
    <location>
        <begin position="223"/>
        <end position="377"/>
    </location>
</feature>
<dbReference type="PANTHER" id="PTHR12526:SF630">
    <property type="entry name" value="GLYCOSYLTRANSFERASE"/>
    <property type="match status" value="1"/>
</dbReference>
<organism evidence="2 3">
    <name type="scientific">Cohnella soli</name>
    <dbReference type="NCBI Taxonomy" id="425005"/>
    <lineage>
        <taxon>Bacteria</taxon>
        <taxon>Bacillati</taxon>
        <taxon>Bacillota</taxon>
        <taxon>Bacilli</taxon>
        <taxon>Bacillales</taxon>
        <taxon>Paenibacillaceae</taxon>
        <taxon>Cohnella</taxon>
    </lineage>
</organism>
<dbReference type="CDD" id="cd03811">
    <property type="entry name" value="GT4_GT28_WabH-like"/>
    <property type="match status" value="1"/>
</dbReference>
<protein>
    <submittedName>
        <fullName evidence="2">Glycosyltransferase</fullName>
        <ecNumber evidence="2">2.4.-.-</ecNumber>
    </submittedName>
</protein>
<dbReference type="SUPFAM" id="SSF53756">
    <property type="entry name" value="UDP-Glycosyltransferase/glycogen phosphorylase"/>
    <property type="match status" value="1"/>
</dbReference>
<keyword evidence="2" id="KW-0328">Glycosyltransferase</keyword>
<name>A0ABW0I0G3_9BACL</name>
<dbReference type="EMBL" id="JBHSMI010000062">
    <property type="protein sequence ID" value="MFC5406799.1"/>
    <property type="molecule type" value="Genomic_DNA"/>
</dbReference>
<comment type="caution">
    <text evidence="2">The sequence shown here is derived from an EMBL/GenBank/DDBJ whole genome shotgun (WGS) entry which is preliminary data.</text>
</comment>
<keyword evidence="3" id="KW-1185">Reference proteome</keyword>
<dbReference type="InterPro" id="IPR001296">
    <property type="entry name" value="Glyco_trans_1"/>
</dbReference>